<proteinExistence type="predicted"/>
<comment type="caution">
    <text evidence="5">The sequence shown here is derived from an EMBL/GenBank/DDBJ whole genome shotgun (WGS) entry which is preliminary data.</text>
</comment>
<protein>
    <submittedName>
        <fullName evidence="5">ACP phosphodiesterase</fullName>
    </submittedName>
</protein>
<keyword evidence="6" id="KW-1185">Reference proteome</keyword>
<evidence type="ECO:0000256" key="4">
    <source>
        <dbReference type="SAM" id="Coils"/>
    </source>
</evidence>
<evidence type="ECO:0000256" key="1">
    <source>
        <dbReference type="ARBA" id="ARBA00022516"/>
    </source>
</evidence>
<dbReference type="PIRSF" id="PIRSF011489">
    <property type="entry name" value="DUF479"/>
    <property type="match status" value="1"/>
</dbReference>
<keyword evidence="1" id="KW-0444">Lipid biosynthesis</keyword>
<dbReference type="Pfam" id="PF04336">
    <property type="entry name" value="ACP_PD"/>
    <property type="match status" value="1"/>
</dbReference>
<evidence type="ECO:0000313" key="6">
    <source>
        <dbReference type="Proteomes" id="UP001474120"/>
    </source>
</evidence>
<dbReference type="RefSeq" id="WP_342158157.1">
    <property type="nucleotide sequence ID" value="NZ_JBCDNA010000001.1"/>
</dbReference>
<feature type="coiled-coil region" evidence="4">
    <location>
        <begin position="163"/>
        <end position="190"/>
    </location>
</feature>
<dbReference type="InterPro" id="IPR007431">
    <property type="entry name" value="ACP_PD"/>
</dbReference>
<keyword evidence="4" id="KW-0175">Coiled coil</keyword>
<dbReference type="EMBL" id="JBCDNA010000001">
    <property type="protein sequence ID" value="MEL4454583.1"/>
    <property type="molecule type" value="Genomic_DNA"/>
</dbReference>
<evidence type="ECO:0000313" key="5">
    <source>
        <dbReference type="EMBL" id="MEL4454583.1"/>
    </source>
</evidence>
<organism evidence="5 6">
    <name type="scientific">Lutimonas vermicola</name>
    <dbReference type="NCBI Taxonomy" id="414288"/>
    <lineage>
        <taxon>Bacteria</taxon>
        <taxon>Pseudomonadati</taxon>
        <taxon>Bacteroidota</taxon>
        <taxon>Flavobacteriia</taxon>
        <taxon>Flavobacteriales</taxon>
        <taxon>Flavobacteriaceae</taxon>
        <taxon>Lutimonas</taxon>
    </lineage>
</organism>
<keyword evidence="3" id="KW-0443">Lipid metabolism</keyword>
<keyword evidence="2" id="KW-0378">Hydrolase</keyword>
<dbReference type="PANTHER" id="PTHR38764">
    <property type="entry name" value="ACYL CARRIER PROTEIN PHOSPHODIESTERASE"/>
    <property type="match status" value="1"/>
</dbReference>
<sequence>MTVEPEGLMNYLAHIYLSKNDELISIGNFMADHVKGNKYKAFSIDLQKGILLHRQIDSFTDAHEIVRNSKRRLDDDYGLYRGIIVDIFYDHMLAKNWHLYSEKPLGDYTQAFYGKLKRHYEVLPEKIKYMTKYLIKEDWLLSYAEIGGIQKVLEGMNRRTGGLSNMNLAIKDLEENYKEFENDFTLFFDELQEFSHQKLLDIDQLFI</sequence>
<dbReference type="PANTHER" id="PTHR38764:SF1">
    <property type="entry name" value="ACYL CARRIER PROTEIN PHOSPHODIESTERASE"/>
    <property type="match status" value="1"/>
</dbReference>
<evidence type="ECO:0000256" key="2">
    <source>
        <dbReference type="ARBA" id="ARBA00022801"/>
    </source>
</evidence>
<gene>
    <name evidence="5" type="ORF">AABB81_01650</name>
</gene>
<reference evidence="5 6" key="1">
    <citation type="submission" date="2024-04" db="EMBL/GenBank/DDBJ databases">
        <title>whole genome sequencing of Lutimonas vermicola strain IMCC1616.</title>
        <authorList>
            <person name="Bae S.S."/>
        </authorList>
    </citation>
    <scope>NUCLEOTIDE SEQUENCE [LARGE SCALE GENOMIC DNA]</scope>
    <source>
        <strain evidence="5 6">IMCC1616</strain>
    </source>
</reference>
<dbReference type="Proteomes" id="UP001474120">
    <property type="component" value="Unassembled WGS sequence"/>
</dbReference>
<evidence type="ECO:0000256" key="3">
    <source>
        <dbReference type="ARBA" id="ARBA00023098"/>
    </source>
</evidence>
<name>A0ABU9KWM2_9FLAO</name>
<accession>A0ABU9KWM2</accession>